<dbReference type="Proteomes" id="UP000199011">
    <property type="component" value="Unassembled WGS sequence"/>
</dbReference>
<dbReference type="InterPro" id="IPR056725">
    <property type="entry name" value="DUF7823"/>
</dbReference>
<feature type="domain" description="Thoeris anti-defense 2-like" evidence="1">
    <location>
        <begin position="33"/>
        <end position="100"/>
    </location>
</feature>
<organism evidence="3 4">
    <name type="scientific">Xenorhabdus japonica</name>
    <dbReference type="NCBI Taxonomy" id="53341"/>
    <lineage>
        <taxon>Bacteria</taxon>
        <taxon>Pseudomonadati</taxon>
        <taxon>Pseudomonadota</taxon>
        <taxon>Gammaproteobacteria</taxon>
        <taxon>Enterobacterales</taxon>
        <taxon>Morganellaceae</taxon>
        <taxon>Xenorhabdus</taxon>
    </lineage>
</organism>
<dbReference type="Pfam" id="PF11195">
    <property type="entry name" value="Tad2-like"/>
    <property type="match status" value="1"/>
</dbReference>
<proteinExistence type="predicted"/>
<name>A0A1I5EDB4_9GAMM</name>
<dbReference type="RefSeq" id="WP_092521449.1">
    <property type="nucleotide sequence ID" value="NZ_CAWRAH010000015.1"/>
</dbReference>
<evidence type="ECO:0000259" key="2">
    <source>
        <dbReference type="Pfam" id="PF25136"/>
    </source>
</evidence>
<dbReference type="EMBL" id="FOVO01000064">
    <property type="protein sequence ID" value="SFO09435.1"/>
    <property type="molecule type" value="Genomic_DNA"/>
</dbReference>
<feature type="domain" description="DUF7823" evidence="2">
    <location>
        <begin position="140"/>
        <end position="262"/>
    </location>
</feature>
<keyword evidence="4" id="KW-1185">Reference proteome</keyword>
<reference evidence="4" key="1">
    <citation type="submission" date="2016-10" db="EMBL/GenBank/DDBJ databases">
        <authorList>
            <person name="Varghese N."/>
            <person name="Submissions S."/>
        </authorList>
    </citation>
    <scope>NUCLEOTIDE SEQUENCE [LARGE SCALE GENOMIC DNA]</scope>
    <source>
        <strain evidence="4">DSM 16522</strain>
    </source>
</reference>
<sequence>MSDVNKLDLKCPFNPDQYNIGDDNITVPAGTSAWALSLVYLGKQVHRSGWNAPIEHMRLAHKSEVGNTDDGNAYIEKSDKDGYWSRWVPTQEDLLVCDWKQLESVCPEDSMLIFDLKLGFEQIPAGDKWWGYNNWGSKNIHTGTLNIIQNKIGIIDIQWFYLDVDNTIPTLLIIALQVSTDKNSDQKVSQIFNKNFYVTVDNEIYDLGIHSSWGQNGLYTRNVSYTYDSRYDAHNPQKLNVKKLSEILKQTGQTKCFCLTWRDE</sequence>
<dbReference type="InterPro" id="IPR021361">
    <property type="entry name" value="Tad2-like_dom"/>
</dbReference>
<dbReference type="Pfam" id="PF25136">
    <property type="entry name" value="DUF7823"/>
    <property type="match status" value="1"/>
</dbReference>
<evidence type="ECO:0000313" key="4">
    <source>
        <dbReference type="Proteomes" id="UP000199011"/>
    </source>
</evidence>
<evidence type="ECO:0000313" key="3">
    <source>
        <dbReference type="EMBL" id="SFO09435.1"/>
    </source>
</evidence>
<gene>
    <name evidence="3" type="ORF">SAMN05421579_1641</name>
</gene>
<dbReference type="OrthoDB" id="9806476at2"/>
<dbReference type="AlphaFoldDB" id="A0A1I5EDB4"/>
<evidence type="ECO:0000259" key="1">
    <source>
        <dbReference type="Pfam" id="PF11195"/>
    </source>
</evidence>
<accession>A0A1I5EDB4</accession>
<protein>
    <submittedName>
        <fullName evidence="3">Uncharacterized protein</fullName>
    </submittedName>
</protein>